<dbReference type="InterPro" id="IPR021256">
    <property type="entry name" value="DUF2808"/>
</dbReference>
<proteinExistence type="predicted"/>
<sequence length="229" mass="24984">MAQPRGRRFRWAIAAIRIPSHSCGPLLAFCQLLNALVPVPRLRRVAVALGWALASCIAGAPALSPLAIPAAGALELRGVTYFSKAPWKVDLVSYYTTVWQTGAEYYFTITLDPEAGVALGGLTIQQTRGVDTSFPFFVDRTSAFLGRPRQQGPRVPVQAQFDSDARRFTLSFPEPIKPGSTLTVVLKPWNNPAVSDTYMFQVSAYPAGPNPSPASLGFGTLRIYDPDWR</sequence>
<reference evidence="1 2" key="1">
    <citation type="journal article" date="2018" name="Environ. Microbiol.">
        <title>Ecological and genomic features of two widespread freshwater picocyanobacteria.</title>
        <authorList>
            <person name="Cabello-Yeves P.J."/>
            <person name="Picazo A."/>
            <person name="Camacho A."/>
            <person name="Callieri C."/>
            <person name="Rosselli R."/>
            <person name="Roda-Garcia J.J."/>
            <person name="Coutinho F.H."/>
            <person name="Rodriguez-Valera F."/>
        </authorList>
    </citation>
    <scope>NUCLEOTIDE SEQUENCE [LARGE SCALE GENOMIC DNA]</scope>
    <source>
        <strain evidence="1 2">Tous</strain>
    </source>
</reference>
<dbReference type="EMBL" id="PXXO01000005">
    <property type="protein sequence ID" value="PSJ05892.1"/>
    <property type="molecule type" value="Genomic_DNA"/>
</dbReference>
<evidence type="ECO:0000313" key="1">
    <source>
        <dbReference type="EMBL" id="PSJ05892.1"/>
    </source>
</evidence>
<evidence type="ECO:0008006" key="3">
    <source>
        <dbReference type="Google" id="ProtNLM"/>
    </source>
</evidence>
<evidence type="ECO:0000313" key="2">
    <source>
        <dbReference type="Proteomes" id="UP000243002"/>
    </source>
</evidence>
<dbReference type="OrthoDB" id="423147at2"/>
<dbReference type="Proteomes" id="UP000243002">
    <property type="component" value="Unassembled WGS sequence"/>
</dbReference>
<dbReference type="AlphaFoldDB" id="A0A2P7MXE3"/>
<dbReference type="Pfam" id="PF10989">
    <property type="entry name" value="DUF2808"/>
    <property type="match status" value="1"/>
</dbReference>
<name>A0A2P7MXE3_9CYAN</name>
<accession>A0A2P7MXE3</accession>
<protein>
    <recommendedName>
        <fullName evidence="3">DUF2808 domain-containing protein</fullName>
    </recommendedName>
</protein>
<organism evidence="1 2">
    <name type="scientific">Cyanobium usitatum str. Tous</name>
    <dbReference type="NCBI Taxonomy" id="2116684"/>
    <lineage>
        <taxon>Bacteria</taxon>
        <taxon>Bacillati</taxon>
        <taxon>Cyanobacteriota</taxon>
        <taxon>Cyanophyceae</taxon>
        <taxon>Synechococcales</taxon>
        <taxon>Prochlorococcaceae</taxon>
        <taxon>Cyanobium</taxon>
    </lineage>
</organism>
<comment type="caution">
    <text evidence="1">The sequence shown here is derived from an EMBL/GenBank/DDBJ whole genome shotgun (WGS) entry which is preliminary data.</text>
</comment>
<gene>
    <name evidence="1" type="ORF">C7K55_05380</name>
</gene>
<keyword evidence="2" id="KW-1185">Reference proteome</keyword>